<evidence type="ECO:0000256" key="2">
    <source>
        <dbReference type="SAM" id="Phobius"/>
    </source>
</evidence>
<evidence type="ECO:0000313" key="4">
    <source>
        <dbReference type="EMBL" id="KAK9030794.1"/>
    </source>
</evidence>
<keyword evidence="2" id="KW-0472">Membrane</keyword>
<dbReference type="PANTHER" id="PTHR33222:SF3">
    <property type="entry name" value="PROTEIN CURVATURE THYLAKOID 1C, CHLOROPLASTIC"/>
    <property type="match status" value="1"/>
</dbReference>
<dbReference type="Proteomes" id="UP001396334">
    <property type="component" value="Unassembled WGS sequence"/>
</dbReference>
<organism evidence="4 5">
    <name type="scientific">Hibiscus sabdariffa</name>
    <name type="common">roselle</name>
    <dbReference type="NCBI Taxonomy" id="183260"/>
    <lineage>
        <taxon>Eukaryota</taxon>
        <taxon>Viridiplantae</taxon>
        <taxon>Streptophyta</taxon>
        <taxon>Embryophyta</taxon>
        <taxon>Tracheophyta</taxon>
        <taxon>Spermatophyta</taxon>
        <taxon>Magnoliopsida</taxon>
        <taxon>eudicotyledons</taxon>
        <taxon>Gunneridae</taxon>
        <taxon>Pentapetalae</taxon>
        <taxon>rosids</taxon>
        <taxon>malvids</taxon>
        <taxon>Malvales</taxon>
        <taxon>Malvaceae</taxon>
        <taxon>Malvoideae</taxon>
        <taxon>Hibiscus</taxon>
    </lineage>
</organism>
<keyword evidence="2" id="KW-1133">Transmembrane helix</keyword>
<dbReference type="PANTHER" id="PTHR33222">
    <property type="match status" value="1"/>
</dbReference>
<comment type="subcellular location">
    <subcellularLocation>
        <location evidence="1">Membrane</location>
        <topology evidence="1">Multi-pass membrane protein</topology>
    </subcellularLocation>
</comment>
<comment type="caution">
    <text evidence="4">The sequence shown here is derived from an EMBL/GenBank/DDBJ whole genome shotgun (WGS) entry which is preliminary data.</text>
</comment>
<sequence length="250" mass="28051">MFPSNALHQRLALCRPWSGTGSEQWFFGHSRCSAQVTRKIDQIIGASCFKQRKKVGKSGIYIYDYLAMAFGMIMDDATIVDNKSHISYASFQCLYPDHRIFIIIILKKGVFRSVSLLAATEVFSWLPLLQKPLVSYVGGRQNCAVIVKATGDSSESSTSLSILKSVRNVWDNSDEDKVGLVGLGFAAIVALWTSTNVISAVDKLPIIPVVFEIIGILFSTWFVYRYLLFKPDREELYQIINKTISQIFGQ</sequence>
<gene>
    <name evidence="4" type="ORF">V6N11_032206</name>
</gene>
<protein>
    <recommendedName>
        <fullName evidence="3">Cyanobacterial aminoacyl-tRNA synthetase CAAD domain-containing protein</fullName>
    </recommendedName>
</protein>
<evidence type="ECO:0000313" key="5">
    <source>
        <dbReference type="Proteomes" id="UP001396334"/>
    </source>
</evidence>
<feature type="transmembrane region" description="Helical" evidence="2">
    <location>
        <begin position="178"/>
        <end position="198"/>
    </location>
</feature>
<dbReference type="Pfam" id="PF14159">
    <property type="entry name" value="CAAD"/>
    <property type="match status" value="1"/>
</dbReference>
<dbReference type="InterPro" id="IPR025564">
    <property type="entry name" value="CAAD_dom"/>
</dbReference>
<accession>A0ABR2T034</accession>
<dbReference type="EMBL" id="JBBPBN010000010">
    <property type="protein sequence ID" value="KAK9030794.1"/>
    <property type="molecule type" value="Genomic_DNA"/>
</dbReference>
<keyword evidence="2" id="KW-0812">Transmembrane</keyword>
<name>A0ABR2T034_9ROSI</name>
<evidence type="ECO:0000259" key="3">
    <source>
        <dbReference type="Pfam" id="PF14159"/>
    </source>
</evidence>
<keyword evidence="5" id="KW-1185">Reference proteome</keyword>
<feature type="transmembrane region" description="Helical" evidence="2">
    <location>
        <begin position="204"/>
        <end position="224"/>
    </location>
</feature>
<feature type="domain" description="Cyanobacterial aminoacyl-tRNA synthetase CAAD" evidence="3">
    <location>
        <begin position="165"/>
        <end position="249"/>
    </location>
</feature>
<dbReference type="InterPro" id="IPR033344">
    <property type="entry name" value="CURT1"/>
</dbReference>
<evidence type="ECO:0000256" key="1">
    <source>
        <dbReference type="ARBA" id="ARBA00004141"/>
    </source>
</evidence>
<proteinExistence type="predicted"/>
<reference evidence="4 5" key="1">
    <citation type="journal article" date="2024" name="G3 (Bethesda)">
        <title>Genome assembly of Hibiscus sabdariffa L. provides insights into metabolisms of medicinal natural products.</title>
        <authorList>
            <person name="Kim T."/>
        </authorList>
    </citation>
    <scope>NUCLEOTIDE SEQUENCE [LARGE SCALE GENOMIC DNA]</scope>
    <source>
        <strain evidence="4">TK-2024</strain>
        <tissue evidence="4">Old leaves</tissue>
    </source>
</reference>